<dbReference type="EMBL" id="PDLN01000004">
    <property type="protein sequence ID" value="RDW87947.1"/>
    <property type="molecule type" value="Genomic_DNA"/>
</dbReference>
<accession>A0A3D8SNS3</accession>
<evidence type="ECO:0000313" key="3">
    <source>
        <dbReference type="Proteomes" id="UP000256328"/>
    </source>
</evidence>
<evidence type="ECO:0000256" key="1">
    <source>
        <dbReference type="SAM" id="MobiDB-lite"/>
    </source>
</evidence>
<feature type="compositionally biased region" description="Polar residues" evidence="1">
    <location>
        <begin position="101"/>
        <end position="114"/>
    </location>
</feature>
<reference evidence="2 3" key="1">
    <citation type="journal article" date="2018" name="IMA Fungus">
        <title>IMA Genome-F 9: Draft genome sequence of Annulohypoxylon stygium, Aspergillus mulundensis, Berkeleyomyces basicola (syn. Thielaviopsis basicola), Ceratocystis smalleyi, two Cercospora beticola strains, Coleophoma cylindrospora, Fusarium fracticaudum, Phialophora cf. hyalina, and Morchella septimelata.</title>
        <authorList>
            <person name="Wingfield B.D."/>
            <person name="Bills G.F."/>
            <person name="Dong Y."/>
            <person name="Huang W."/>
            <person name="Nel W.J."/>
            <person name="Swalarsk-Parry B.S."/>
            <person name="Vaghefi N."/>
            <person name="Wilken P.M."/>
            <person name="An Z."/>
            <person name="de Beer Z.W."/>
            <person name="De Vos L."/>
            <person name="Chen L."/>
            <person name="Duong T.A."/>
            <person name="Gao Y."/>
            <person name="Hammerbacher A."/>
            <person name="Kikkert J.R."/>
            <person name="Li Y."/>
            <person name="Li H."/>
            <person name="Li K."/>
            <person name="Li Q."/>
            <person name="Liu X."/>
            <person name="Ma X."/>
            <person name="Naidoo K."/>
            <person name="Pethybridge S.J."/>
            <person name="Sun J."/>
            <person name="Steenkamp E.T."/>
            <person name="van der Nest M.A."/>
            <person name="van Wyk S."/>
            <person name="Wingfield M.J."/>
            <person name="Xiong C."/>
            <person name="Yue Q."/>
            <person name="Zhang X."/>
        </authorList>
    </citation>
    <scope>NUCLEOTIDE SEQUENCE [LARGE SCALE GENOMIC DNA]</scope>
    <source>
        <strain evidence="2 3">BP5796</strain>
    </source>
</reference>
<evidence type="ECO:0000313" key="2">
    <source>
        <dbReference type="EMBL" id="RDW87947.1"/>
    </source>
</evidence>
<comment type="caution">
    <text evidence="2">The sequence shown here is derived from an EMBL/GenBank/DDBJ whole genome shotgun (WGS) entry which is preliminary data.</text>
</comment>
<gene>
    <name evidence="2" type="ORF">BP5796_03641</name>
</gene>
<protein>
    <submittedName>
        <fullName evidence="2">Uncharacterized protein</fullName>
    </submittedName>
</protein>
<dbReference type="OrthoDB" id="2873061at2759"/>
<sequence>MSDRQVLPFDLLEYFLTDHRESQRESSNNEDQYDNEPIEEIDRGDVSPEVIAQEQIEREERHLMLQQQQHSIRRTRRSRTEYQAYPEPTRQQQQLSRQQQVELHQTNILQAQSRTVRESRVKDSSVSQVERESSLKVGLNMNLDIAVDLHAKVNGDVTLGLL</sequence>
<feature type="compositionally biased region" description="Basic and acidic residues" evidence="1">
    <location>
        <begin position="115"/>
        <end position="133"/>
    </location>
</feature>
<name>A0A3D8SNS3_9HELO</name>
<dbReference type="AlphaFoldDB" id="A0A3D8SNS3"/>
<feature type="region of interest" description="Disordered" evidence="1">
    <location>
        <begin position="63"/>
        <end position="133"/>
    </location>
</feature>
<feature type="region of interest" description="Disordered" evidence="1">
    <location>
        <begin position="18"/>
        <end position="47"/>
    </location>
</feature>
<keyword evidence="3" id="KW-1185">Reference proteome</keyword>
<feature type="compositionally biased region" description="Low complexity" evidence="1">
    <location>
        <begin position="90"/>
        <end position="100"/>
    </location>
</feature>
<dbReference type="Proteomes" id="UP000256328">
    <property type="component" value="Unassembled WGS sequence"/>
</dbReference>
<organism evidence="2 3">
    <name type="scientific">Coleophoma crateriformis</name>
    <dbReference type="NCBI Taxonomy" id="565419"/>
    <lineage>
        <taxon>Eukaryota</taxon>
        <taxon>Fungi</taxon>
        <taxon>Dikarya</taxon>
        <taxon>Ascomycota</taxon>
        <taxon>Pezizomycotina</taxon>
        <taxon>Leotiomycetes</taxon>
        <taxon>Helotiales</taxon>
        <taxon>Dermateaceae</taxon>
        <taxon>Coleophoma</taxon>
    </lineage>
</organism>
<proteinExistence type="predicted"/>